<feature type="domain" description="Band 7" evidence="8">
    <location>
        <begin position="237"/>
        <end position="419"/>
    </location>
</feature>
<keyword evidence="9" id="KW-0645">Protease</keyword>
<keyword evidence="4 7" id="KW-1133">Transmembrane helix</keyword>
<dbReference type="SUPFAM" id="SSF117892">
    <property type="entry name" value="Band 7/SPFH domain"/>
    <property type="match status" value="1"/>
</dbReference>
<dbReference type="Gene3D" id="3.30.479.30">
    <property type="entry name" value="Band 7 domain"/>
    <property type="match status" value="1"/>
</dbReference>
<keyword evidence="5 7" id="KW-0472">Membrane</keyword>
<name>A0A975J0T1_9BACT</name>
<gene>
    <name evidence="9" type="ORF">KBB96_03185</name>
</gene>
<evidence type="ECO:0000313" key="10">
    <source>
        <dbReference type="Proteomes" id="UP000676169"/>
    </source>
</evidence>
<protein>
    <submittedName>
        <fullName evidence="9">Protease modulator HflK</fullName>
    </submittedName>
</protein>
<dbReference type="PANTHER" id="PTHR43327:SF2">
    <property type="entry name" value="MODULATOR OF FTSH PROTEASE HFLK"/>
    <property type="match status" value="1"/>
</dbReference>
<evidence type="ECO:0000256" key="5">
    <source>
        <dbReference type="ARBA" id="ARBA00023136"/>
    </source>
</evidence>
<accession>A0A975J0T1</accession>
<dbReference type="GO" id="GO:0008233">
    <property type="term" value="F:peptidase activity"/>
    <property type="evidence" value="ECO:0007669"/>
    <property type="project" value="UniProtKB-KW"/>
</dbReference>
<dbReference type="InterPro" id="IPR010201">
    <property type="entry name" value="HflK"/>
</dbReference>
<dbReference type="SMART" id="SM00244">
    <property type="entry name" value="PHB"/>
    <property type="match status" value="1"/>
</dbReference>
<evidence type="ECO:0000256" key="2">
    <source>
        <dbReference type="ARBA" id="ARBA00006971"/>
    </source>
</evidence>
<dbReference type="InterPro" id="IPR050710">
    <property type="entry name" value="Band7/mec-2_domain"/>
</dbReference>
<feature type="transmembrane region" description="Helical" evidence="7">
    <location>
        <begin position="6"/>
        <end position="25"/>
    </location>
</feature>
<evidence type="ECO:0000313" key="9">
    <source>
        <dbReference type="EMBL" id="QUE51899.1"/>
    </source>
</evidence>
<dbReference type="InterPro" id="IPR036013">
    <property type="entry name" value="Band_7/SPFH_dom_sf"/>
</dbReference>
<keyword evidence="3 7" id="KW-0812">Transmembrane</keyword>
<dbReference type="GO" id="GO:0006508">
    <property type="term" value="P:proteolysis"/>
    <property type="evidence" value="ECO:0007669"/>
    <property type="project" value="UniProtKB-KW"/>
</dbReference>
<keyword evidence="10" id="KW-1185">Reference proteome</keyword>
<keyword evidence="9" id="KW-0378">Hydrolase</keyword>
<evidence type="ECO:0000256" key="4">
    <source>
        <dbReference type="ARBA" id="ARBA00022989"/>
    </source>
</evidence>
<dbReference type="EMBL" id="CP073100">
    <property type="protein sequence ID" value="QUE51899.1"/>
    <property type="molecule type" value="Genomic_DNA"/>
</dbReference>
<feature type="transmembrane region" description="Helical" evidence="7">
    <location>
        <begin position="77"/>
        <end position="101"/>
    </location>
</feature>
<dbReference type="AlphaFoldDB" id="A0A975J0T1"/>
<feature type="transmembrane region" description="Helical" evidence="7">
    <location>
        <begin position="113"/>
        <end position="130"/>
    </location>
</feature>
<dbReference type="Proteomes" id="UP000676169">
    <property type="component" value="Chromosome"/>
</dbReference>
<dbReference type="CDD" id="cd03404">
    <property type="entry name" value="SPFH_HflK"/>
    <property type="match status" value="1"/>
</dbReference>
<feature type="transmembrane region" description="Helical" evidence="7">
    <location>
        <begin position="136"/>
        <end position="155"/>
    </location>
</feature>
<dbReference type="PANTHER" id="PTHR43327">
    <property type="entry name" value="STOMATIN-LIKE PROTEIN 2, MITOCHONDRIAL"/>
    <property type="match status" value="1"/>
</dbReference>
<dbReference type="InterPro" id="IPR001107">
    <property type="entry name" value="Band_7"/>
</dbReference>
<evidence type="ECO:0000256" key="1">
    <source>
        <dbReference type="ARBA" id="ARBA00004167"/>
    </source>
</evidence>
<feature type="transmembrane region" description="Helical" evidence="7">
    <location>
        <begin position="37"/>
        <end position="65"/>
    </location>
</feature>
<sequence length="559" mass="61172">MSRLKLSLPAAFLWIEAITMAGFSFKGGHGWLLPMAAVLALFAALLSGGLGLSLCAATVAAGYWISVGRLMLPVFPLPMPFTVAAILCGVVVAFLDIVDQVEHGGDRSLRSRWMKLATLLHFAVAGLLIADQRQLLAASVVIGWMGTVLGLILTLDIAAASFAKLFTPPEQYPLLRLPGAFRFFQWLGPEWRTCLPQPTAITDDTLPGIADMWLWPLIKRRAPLILLAGLLLTWAMTCVHEVTAGQLGVRTRLGRFENEVLTPGLHLSLPWPFGGLRTVATSEMHEVVLGFGSDPGKPILWERPHYVDEELSLVGGGDDFLSISVPILYRISDPRAYLLSAADPNLLLRDLAKRSLLHLTLGRPAAEIMTDSRESLRASMHHELQAELDRRQSGLQVCDVYFRDIHPPVAVAPAFQEVVSAIEEKEAVIHGGEEYRLEQLPVAQGDARRILLEAEAKRDNRLAKVGGDVSRFTSLGKARAGDPGMYDLREGFRTFDSTLAGAKKAVFDDKFQGQVPAHLDLRRVLNPKLIDHAAPSTEPLVPDPDRAPDSFDPGVEGYH</sequence>
<organism evidence="9 10">
    <name type="scientific">Luteolibacter ambystomatis</name>
    <dbReference type="NCBI Taxonomy" id="2824561"/>
    <lineage>
        <taxon>Bacteria</taxon>
        <taxon>Pseudomonadati</taxon>
        <taxon>Verrucomicrobiota</taxon>
        <taxon>Verrucomicrobiia</taxon>
        <taxon>Verrucomicrobiales</taxon>
        <taxon>Verrucomicrobiaceae</taxon>
        <taxon>Luteolibacter</taxon>
    </lineage>
</organism>
<dbReference type="KEGG" id="lamb:KBB96_03185"/>
<dbReference type="Pfam" id="PF01145">
    <property type="entry name" value="Band_7"/>
    <property type="match status" value="1"/>
</dbReference>
<evidence type="ECO:0000256" key="6">
    <source>
        <dbReference type="SAM" id="MobiDB-lite"/>
    </source>
</evidence>
<dbReference type="GO" id="GO:0016020">
    <property type="term" value="C:membrane"/>
    <property type="evidence" value="ECO:0007669"/>
    <property type="project" value="UniProtKB-SubCell"/>
</dbReference>
<feature type="region of interest" description="Disordered" evidence="6">
    <location>
        <begin position="534"/>
        <end position="559"/>
    </location>
</feature>
<comment type="subcellular location">
    <subcellularLocation>
        <location evidence="1">Membrane</location>
        <topology evidence="1">Single-pass membrane protein</topology>
    </subcellularLocation>
</comment>
<evidence type="ECO:0000259" key="8">
    <source>
        <dbReference type="SMART" id="SM00244"/>
    </source>
</evidence>
<evidence type="ECO:0000256" key="7">
    <source>
        <dbReference type="SAM" id="Phobius"/>
    </source>
</evidence>
<comment type="similarity">
    <text evidence="2">Belongs to the band 7/mec-2 family. HflK subfamily.</text>
</comment>
<reference evidence="9" key="1">
    <citation type="submission" date="2021-04" db="EMBL/GenBank/DDBJ databases">
        <title>Luteolibacter sp. 32A isolated from the skin of an Anderson's salamander (Ambystoma andersonii).</title>
        <authorList>
            <person name="Spergser J."/>
            <person name="Busse H.-J."/>
        </authorList>
    </citation>
    <scope>NUCLEOTIDE SEQUENCE</scope>
    <source>
        <strain evidence="9">32A</strain>
    </source>
</reference>
<dbReference type="RefSeq" id="WP_211632169.1">
    <property type="nucleotide sequence ID" value="NZ_CP073100.1"/>
</dbReference>
<proteinExistence type="inferred from homology"/>
<evidence type="ECO:0000256" key="3">
    <source>
        <dbReference type="ARBA" id="ARBA00022692"/>
    </source>
</evidence>
<feature type="transmembrane region" description="Helical" evidence="7">
    <location>
        <begin position="222"/>
        <end position="242"/>
    </location>
</feature>